<dbReference type="InterPro" id="IPR006194">
    <property type="entry name" value="Gly-tRNA-synth_heterodimer"/>
</dbReference>
<evidence type="ECO:0000256" key="9">
    <source>
        <dbReference type="ARBA" id="ARBA00023146"/>
    </source>
</evidence>
<dbReference type="Pfam" id="PF05746">
    <property type="entry name" value="DALR_1"/>
    <property type="match status" value="1"/>
</dbReference>
<evidence type="ECO:0000313" key="14">
    <source>
        <dbReference type="Proteomes" id="UP001150830"/>
    </source>
</evidence>
<keyword evidence="14" id="KW-1185">Reference proteome</keyword>
<evidence type="ECO:0000256" key="8">
    <source>
        <dbReference type="ARBA" id="ARBA00022917"/>
    </source>
</evidence>
<dbReference type="GO" id="GO:0005524">
    <property type="term" value="F:ATP binding"/>
    <property type="evidence" value="ECO:0007669"/>
    <property type="project" value="UniProtKB-UniRule"/>
</dbReference>
<keyword evidence="5 11" id="KW-0436">Ligase</keyword>
<evidence type="ECO:0000256" key="10">
    <source>
        <dbReference type="ARBA" id="ARBA00047937"/>
    </source>
</evidence>
<evidence type="ECO:0000256" key="2">
    <source>
        <dbReference type="ARBA" id="ARBA00008226"/>
    </source>
</evidence>
<dbReference type="SMART" id="SM00836">
    <property type="entry name" value="DALR_1"/>
    <property type="match status" value="1"/>
</dbReference>
<dbReference type="Pfam" id="PF02092">
    <property type="entry name" value="tRNA_synt_2f"/>
    <property type="match status" value="1"/>
</dbReference>
<evidence type="ECO:0000256" key="5">
    <source>
        <dbReference type="ARBA" id="ARBA00022598"/>
    </source>
</evidence>
<dbReference type="NCBIfam" id="TIGR00211">
    <property type="entry name" value="glyS"/>
    <property type="match status" value="1"/>
</dbReference>
<keyword evidence="6 11" id="KW-0547">Nucleotide-binding</keyword>
<dbReference type="PANTHER" id="PTHR30075:SF2">
    <property type="entry name" value="GLYCINE--TRNA LIGASE, CHLOROPLASTIC_MITOCHONDRIAL 2"/>
    <property type="match status" value="1"/>
</dbReference>
<feature type="domain" description="DALR anticodon binding" evidence="12">
    <location>
        <begin position="589"/>
        <end position="685"/>
    </location>
</feature>
<proteinExistence type="inferred from homology"/>
<dbReference type="GO" id="GO:0005829">
    <property type="term" value="C:cytosol"/>
    <property type="evidence" value="ECO:0007669"/>
    <property type="project" value="TreeGrafter"/>
</dbReference>
<evidence type="ECO:0000256" key="11">
    <source>
        <dbReference type="HAMAP-Rule" id="MF_00255"/>
    </source>
</evidence>
<keyword evidence="9 11" id="KW-0030">Aminoacyl-tRNA synthetase</keyword>
<dbReference type="GO" id="GO:0006426">
    <property type="term" value="P:glycyl-tRNA aminoacylation"/>
    <property type="evidence" value="ECO:0007669"/>
    <property type="project" value="UniProtKB-UniRule"/>
</dbReference>
<comment type="subunit">
    <text evidence="3 11">Tetramer of two alpha and two beta subunits.</text>
</comment>
<keyword evidence="7 11" id="KW-0067">ATP-binding</keyword>
<dbReference type="GO" id="GO:0004820">
    <property type="term" value="F:glycine-tRNA ligase activity"/>
    <property type="evidence" value="ECO:0007669"/>
    <property type="project" value="UniProtKB-UniRule"/>
</dbReference>
<dbReference type="InterPro" id="IPR015944">
    <property type="entry name" value="Gly-tRNA-synth_bsu"/>
</dbReference>
<dbReference type="GO" id="GO:0006420">
    <property type="term" value="P:arginyl-tRNA aminoacylation"/>
    <property type="evidence" value="ECO:0007669"/>
    <property type="project" value="InterPro"/>
</dbReference>
<evidence type="ECO:0000256" key="1">
    <source>
        <dbReference type="ARBA" id="ARBA00004496"/>
    </source>
</evidence>
<dbReference type="Gene3D" id="1.10.730.10">
    <property type="entry name" value="Isoleucyl-tRNA Synthetase, Domain 1"/>
    <property type="match status" value="1"/>
</dbReference>
<evidence type="ECO:0000313" key="13">
    <source>
        <dbReference type="EMBL" id="MCY0965268.1"/>
    </source>
</evidence>
<dbReference type="HAMAP" id="MF_00255">
    <property type="entry name" value="Gly_tRNA_synth_beta"/>
    <property type="match status" value="1"/>
</dbReference>
<evidence type="ECO:0000259" key="12">
    <source>
        <dbReference type="SMART" id="SM00836"/>
    </source>
</evidence>
<dbReference type="InterPro" id="IPR008909">
    <property type="entry name" value="DALR_anticod-bd"/>
</dbReference>
<comment type="similarity">
    <text evidence="2 11">Belongs to the class-II aminoacyl-tRNA synthetase family.</text>
</comment>
<comment type="catalytic activity">
    <reaction evidence="10 11">
        <text>tRNA(Gly) + glycine + ATP = glycyl-tRNA(Gly) + AMP + diphosphate</text>
        <dbReference type="Rhea" id="RHEA:16013"/>
        <dbReference type="Rhea" id="RHEA-COMP:9664"/>
        <dbReference type="Rhea" id="RHEA-COMP:9683"/>
        <dbReference type="ChEBI" id="CHEBI:30616"/>
        <dbReference type="ChEBI" id="CHEBI:33019"/>
        <dbReference type="ChEBI" id="CHEBI:57305"/>
        <dbReference type="ChEBI" id="CHEBI:78442"/>
        <dbReference type="ChEBI" id="CHEBI:78522"/>
        <dbReference type="ChEBI" id="CHEBI:456215"/>
        <dbReference type="EC" id="6.1.1.14"/>
    </reaction>
</comment>
<dbReference type="RefSeq" id="WP_283173481.1">
    <property type="nucleotide sequence ID" value="NZ_JAPNOA010000025.1"/>
</dbReference>
<dbReference type="PROSITE" id="PS50861">
    <property type="entry name" value="AA_TRNA_LIGASE_II_GLYAB"/>
    <property type="match status" value="1"/>
</dbReference>
<organism evidence="13 14">
    <name type="scientific">Parathalassolituus penaei</name>
    <dbReference type="NCBI Taxonomy" id="2997323"/>
    <lineage>
        <taxon>Bacteria</taxon>
        <taxon>Pseudomonadati</taxon>
        <taxon>Pseudomonadota</taxon>
        <taxon>Gammaproteobacteria</taxon>
        <taxon>Oceanospirillales</taxon>
        <taxon>Oceanospirillaceae</taxon>
        <taxon>Parathalassolituus</taxon>
    </lineage>
</organism>
<dbReference type="PRINTS" id="PR01045">
    <property type="entry name" value="TRNASYNTHGB"/>
</dbReference>
<name>A0A9X3ECV4_9GAMM</name>
<evidence type="ECO:0000256" key="4">
    <source>
        <dbReference type="ARBA" id="ARBA00022490"/>
    </source>
</evidence>
<evidence type="ECO:0000256" key="6">
    <source>
        <dbReference type="ARBA" id="ARBA00022741"/>
    </source>
</evidence>
<dbReference type="EMBL" id="JAPNOA010000025">
    <property type="protein sequence ID" value="MCY0965268.1"/>
    <property type="molecule type" value="Genomic_DNA"/>
</dbReference>
<dbReference type="AlphaFoldDB" id="A0A9X3ECV4"/>
<evidence type="ECO:0000256" key="3">
    <source>
        <dbReference type="ARBA" id="ARBA00011209"/>
    </source>
</evidence>
<evidence type="ECO:0000256" key="7">
    <source>
        <dbReference type="ARBA" id="ARBA00022840"/>
    </source>
</evidence>
<gene>
    <name evidence="11 13" type="primary">glyS</name>
    <name evidence="13" type="ORF">OUO13_08730</name>
</gene>
<sequence length="695" mass="75371">MSNVETKSFLVELGTEELPPKALRTLSEAFGAGIEQGLKDAGLAFGQVELFAAPRRLAVRIAELPVKQDDQQETLFGPPANIAFDAEGKLTKAAEGFASRAGVTAAELQTAPESEGKNAGKLMVRRTIAGKPTAELLGAIVQASLDKLPIPKRMRWGASRVEFVRPAQWLVMLFGTDVVNTEVLGISSGNSSRGHRFHAPEAVVFADPSEYESKLRAAYVMASFAERAELIERQVKAEGEKLGGVAQIDADLLNEVTALNEWPVALSGSFEERFLSVPQEALISSMKEHQKYFHVTRDGKLLPNFITIANIESKDPSQVISGNEKVIRPRLSDAAFFWETDRKQPLESRFAKLENVVWVNGLGSVADKARRIGNLASQIATFTGAEVAHVQRAAQLCKNDLVSNMVNEFTELQGLAGKYYAENDGEHADVAAAMIEQYMPAFAGDALPATATGTAIALADRLDSLVGLFGIGQLPTGSKDPFALRRASLGVLRILVEKQLNIDLKDLISWAINNNWPADLKGETAATLTEYMLDRFSAWYQDANIPAEVFQSVRALGVTNPLDIDRRVKAVHAFYQLEAAQALASANKRVSNILAKNGGDAVVATVNAALLQQDEERALFEEMTGLTDLIVPSLQKGDYNGALTALSTLRSVVDAFFDKVMVMADDEAIKNNRLALLKQLGGMFMAIADISLLQA</sequence>
<protein>
    <recommendedName>
        <fullName evidence="11">Glycine--tRNA ligase beta subunit</fullName>
        <ecNumber evidence="11">6.1.1.14</ecNumber>
    </recommendedName>
    <alternativeName>
        <fullName evidence="11">Glycyl-tRNA synthetase beta subunit</fullName>
        <shortName evidence="11">GlyRS</shortName>
    </alternativeName>
</protein>
<dbReference type="PANTHER" id="PTHR30075">
    <property type="entry name" value="GLYCYL-TRNA SYNTHETASE"/>
    <property type="match status" value="1"/>
</dbReference>
<dbReference type="Proteomes" id="UP001150830">
    <property type="component" value="Unassembled WGS sequence"/>
</dbReference>
<dbReference type="GO" id="GO:0004814">
    <property type="term" value="F:arginine-tRNA ligase activity"/>
    <property type="evidence" value="ECO:0007669"/>
    <property type="project" value="InterPro"/>
</dbReference>
<keyword evidence="4 11" id="KW-0963">Cytoplasm</keyword>
<dbReference type="SUPFAM" id="SSF109604">
    <property type="entry name" value="HD-domain/PDEase-like"/>
    <property type="match status" value="1"/>
</dbReference>
<keyword evidence="8 11" id="KW-0648">Protein biosynthesis</keyword>
<dbReference type="EC" id="6.1.1.14" evidence="11"/>
<comment type="subcellular location">
    <subcellularLocation>
        <location evidence="1 11">Cytoplasm</location>
    </subcellularLocation>
</comment>
<reference evidence="13" key="1">
    <citation type="submission" date="2022-11" db="EMBL/GenBank/DDBJ databases">
        <title>Parathalassolutuus dongxingensis gen. nov., sp. nov., a novel member of family Oceanospirillaceae isolated from a coastal shrimp pond in Guangxi, China.</title>
        <authorList>
            <person name="Chen H."/>
        </authorList>
    </citation>
    <scope>NUCLEOTIDE SEQUENCE</scope>
    <source>
        <strain evidence="13">G-43</strain>
    </source>
</reference>
<comment type="caution">
    <text evidence="13">The sequence shown here is derived from an EMBL/GenBank/DDBJ whole genome shotgun (WGS) entry which is preliminary data.</text>
</comment>
<accession>A0A9X3ECV4</accession>